<dbReference type="Pfam" id="PF25607">
    <property type="entry name" value="DUF7939"/>
    <property type="match status" value="1"/>
</dbReference>
<protein>
    <submittedName>
        <fullName evidence="4">BatD family protein</fullName>
    </submittedName>
</protein>
<keyword evidence="1" id="KW-0472">Membrane</keyword>
<comment type="caution">
    <text evidence="4">The sequence shown here is derived from an EMBL/GenBank/DDBJ whole genome shotgun (WGS) entry which is preliminary data.</text>
</comment>
<sequence>MVDKQGFFSFTIKSKIRMILAWLFPLVLLASSQVLAEGVTASLNKSTVTENEIVQLTLRADFSDTGNGPDLTPLERDFEILGKSQNSQFSFNLNSTTALRFWSISLKPKSVGSFEIPSIKIGEHASNPINLVVKNAPQLLDHNGNPPVIVRADVSEVEPYLQQEVILSVKLYTSVDLMNANRSVPSHSDLVIERLIDDQMDFEVINGTQYQVITQEYLMFPQRSGLVTIPPQTIQAMINTSGGRRIIKVQSSPISLQVLPIPATFPNDFWLPSSQVSINTRLEQTSDQPRIGDTLIWTIDISAKGSLPEQIPAIEFNSTRRYKLYPKPAKFNTRKTTAGITGQQTLIVEVVPTEDGTLVLPDIEVSYWDTENRFLKTATAETNSMIIGPLPDTAKEKETEADIATSEPLPAQPSSVAPISLAKTTVKESPEQPSITVDLHEAQNTFSIRDYAILALLSVASALLLIWLLLLFKKKRQNALPSEPEVPTLQDFAPLSSHDEDSAYDALIECCQLDNLQELRLKLLEWARHRWGDEEIRSIEDIKRLTSVQVTQLLMEAELMMYSSNPTTEWQGTPLADALDEFTSGQAKPAQSEQLKTLYPNF</sequence>
<evidence type="ECO:0000256" key="1">
    <source>
        <dbReference type="SAM" id="Phobius"/>
    </source>
</evidence>
<organism evidence="4 5">
    <name type="scientific">Marinomonas sargassi</name>
    <dbReference type="NCBI Taxonomy" id="2984494"/>
    <lineage>
        <taxon>Bacteria</taxon>
        <taxon>Pseudomonadati</taxon>
        <taxon>Pseudomonadota</taxon>
        <taxon>Gammaproteobacteria</taxon>
        <taxon>Oceanospirillales</taxon>
        <taxon>Oceanospirillaceae</taxon>
        <taxon>Marinomonas</taxon>
    </lineage>
</organism>
<keyword evidence="2" id="KW-0732">Signal</keyword>
<evidence type="ECO:0000256" key="2">
    <source>
        <dbReference type="SAM" id="SignalP"/>
    </source>
</evidence>
<keyword evidence="5" id="KW-1185">Reference proteome</keyword>
<dbReference type="InterPro" id="IPR057699">
    <property type="entry name" value="DUF7939"/>
</dbReference>
<accession>A0ABT2YQL2</accession>
<dbReference type="Pfam" id="PF13584">
    <property type="entry name" value="BatD"/>
    <property type="match status" value="2"/>
</dbReference>
<dbReference type="InterPro" id="IPR025738">
    <property type="entry name" value="BatD"/>
</dbReference>
<gene>
    <name evidence="4" type="ORF">OFY17_04660</name>
</gene>
<feature type="chain" id="PRO_5045526498" evidence="2">
    <location>
        <begin position="37"/>
        <end position="602"/>
    </location>
</feature>
<keyword evidence="1" id="KW-1133">Transmembrane helix</keyword>
<reference evidence="4 5" key="1">
    <citation type="submission" date="2022-10" db="EMBL/GenBank/DDBJ databases">
        <title>Marinomonas transparenta sp. nov. and Marinomonas sargassi sp. nov., isolated from marine alga (Sargassum natans (L.) Gaillon).</title>
        <authorList>
            <person name="Wang Y."/>
        </authorList>
    </citation>
    <scope>NUCLEOTIDE SEQUENCE [LARGE SCALE GENOMIC DNA]</scope>
    <source>
        <strain evidence="4 5">C2222</strain>
    </source>
</reference>
<evidence type="ECO:0000259" key="3">
    <source>
        <dbReference type="Pfam" id="PF25607"/>
    </source>
</evidence>
<dbReference type="Proteomes" id="UP001209713">
    <property type="component" value="Unassembled WGS sequence"/>
</dbReference>
<evidence type="ECO:0000313" key="4">
    <source>
        <dbReference type="EMBL" id="MCV2402176.1"/>
    </source>
</evidence>
<dbReference type="RefSeq" id="WP_263529558.1">
    <property type="nucleotide sequence ID" value="NZ_JAOVZB010000002.1"/>
</dbReference>
<keyword evidence="1" id="KW-0812">Transmembrane</keyword>
<feature type="signal peptide" evidence="2">
    <location>
        <begin position="1"/>
        <end position="36"/>
    </location>
</feature>
<feature type="domain" description="DUF7939" evidence="3">
    <location>
        <begin position="501"/>
        <end position="584"/>
    </location>
</feature>
<dbReference type="EMBL" id="JAOVZB010000002">
    <property type="protein sequence ID" value="MCV2402176.1"/>
    <property type="molecule type" value="Genomic_DNA"/>
</dbReference>
<name>A0ABT2YQL2_9GAMM</name>
<proteinExistence type="predicted"/>
<evidence type="ECO:0000313" key="5">
    <source>
        <dbReference type="Proteomes" id="UP001209713"/>
    </source>
</evidence>
<feature type="transmembrane region" description="Helical" evidence="1">
    <location>
        <begin position="451"/>
        <end position="472"/>
    </location>
</feature>
<dbReference type="PANTHER" id="PTHR40940">
    <property type="entry name" value="PROTEIN BATD-RELATED"/>
    <property type="match status" value="1"/>
</dbReference>
<dbReference type="PANTHER" id="PTHR40940:SF1">
    <property type="entry name" value="PROTEIN BATD"/>
    <property type="match status" value="1"/>
</dbReference>